<reference evidence="2" key="2">
    <citation type="submission" date="2020-09" db="EMBL/GenBank/DDBJ databases">
        <authorList>
            <person name="Sun Q."/>
            <person name="Ohkuma M."/>
        </authorList>
    </citation>
    <scope>NUCLEOTIDE SEQUENCE</scope>
    <source>
        <strain evidence="2">JCM 4477</strain>
    </source>
</reference>
<keyword evidence="1" id="KW-1133">Transmembrane helix</keyword>
<evidence type="ECO:0000313" key="3">
    <source>
        <dbReference type="Proteomes" id="UP000630718"/>
    </source>
</evidence>
<evidence type="ECO:0000256" key="1">
    <source>
        <dbReference type="SAM" id="Phobius"/>
    </source>
</evidence>
<keyword evidence="1" id="KW-0812">Transmembrane</keyword>
<comment type="caution">
    <text evidence="2">The sequence shown here is derived from an EMBL/GenBank/DDBJ whole genome shotgun (WGS) entry which is preliminary data.</text>
</comment>
<keyword evidence="1" id="KW-0472">Membrane</keyword>
<reference evidence="2" key="1">
    <citation type="journal article" date="2014" name="Int. J. Syst. Evol. Microbiol.">
        <title>Complete genome sequence of Corynebacterium casei LMG S-19264T (=DSM 44701T), isolated from a smear-ripened cheese.</title>
        <authorList>
            <consortium name="US DOE Joint Genome Institute (JGI-PGF)"/>
            <person name="Walter F."/>
            <person name="Albersmeier A."/>
            <person name="Kalinowski J."/>
            <person name="Ruckert C."/>
        </authorList>
    </citation>
    <scope>NUCLEOTIDE SEQUENCE</scope>
    <source>
        <strain evidence="2">JCM 4477</strain>
    </source>
</reference>
<dbReference type="AlphaFoldDB" id="A0A919AZQ1"/>
<protein>
    <submittedName>
        <fullName evidence="2">Uncharacterized protein</fullName>
    </submittedName>
</protein>
<dbReference type="RefSeq" id="WP_190208571.1">
    <property type="nucleotide sequence ID" value="NZ_BNBI01000025.1"/>
</dbReference>
<evidence type="ECO:0000313" key="2">
    <source>
        <dbReference type="EMBL" id="GHF35006.1"/>
    </source>
</evidence>
<keyword evidence="3" id="KW-1185">Reference proteome</keyword>
<gene>
    <name evidence="2" type="ORF">GCM10018772_70690</name>
</gene>
<dbReference type="Proteomes" id="UP000630718">
    <property type="component" value="Unassembled WGS sequence"/>
</dbReference>
<feature type="transmembrane region" description="Helical" evidence="1">
    <location>
        <begin position="37"/>
        <end position="60"/>
    </location>
</feature>
<name>A0A919AZQ1_9ACTN</name>
<dbReference type="EMBL" id="BNBI01000025">
    <property type="protein sequence ID" value="GHF35006.1"/>
    <property type="molecule type" value="Genomic_DNA"/>
</dbReference>
<sequence length="66" mass="6825">MSLRTILLAVLPAGLLGIATAAAVWLPGGGDLSWTRFLLGCALWLVAQIGGSAVLGYFVGRRWGLG</sequence>
<accession>A0A919AZQ1</accession>
<organism evidence="2 3">
    <name type="scientific">Streptomyces fumanus</name>
    <dbReference type="NCBI Taxonomy" id="67302"/>
    <lineage>
        <taxon>Bacteria</taxon>
        <taxon>Bacillati</taxon>
        <taxon>Actinomycetota</taxon>
        <taxon>Actinomycetes</taxon>
        <taxon>Kitasatosporales</taxon>
        <taxon>Streptomycetaceae</taxon>
        <taxon>Streptomyces</taxon>
    </lineage>
</organism>
<proteinExistence type="predicted"/>